<dbReference type="InterPro" id="IPR011330">
    <property type="entry name" value="Glyco_hydro/deAcase_b/a-brl"/>
</dbReference>
<proteinExistence type="inferred from homology"/>
<keyword evidence="9" id="KW-1185">Reference proteome</keyword>
<dbReference type="Pfam" id="PF04794">
    <property type="entry name" value="YdjC"/>
    <property type="match status" value="1"/>
</dbReference>
<comment type="cofactor">
    <cofactor evidence="1">
        <name>Mg(2+)</name>
        <dbReference type="ChEBI" id="CHEBI:18420"/>
    </cofactor>
</comment>
<sequence>MLTRTLSSEVRYQWSSVIKGTVLRQYSMTRQEKLHLVVTGDDFGYCPERNRGIIECFKRGVITGSSLLVNAVGFKDAVKLAKECRLPLGLHLNLTEGVPISGRSSLLDKDGFFLDKCVIQDALREHKINFDEVRNEMRAQIALFRQTLGYTPVYVDGHQHVHVFPGISQVFAEVLKEHNITLTRFPIQYNLEKCSWVLEEHKKFNKVVQLYAQNAKSIFQAHCIRYPLGYIGLSTMGEKMTVDRIESALSSSLYNLKKSKESFLTFELMTHPGYPSMNGYGGCGHGPDKFSCSQDRVHEISILQDERLKMVYKKYNVELCSYKEMFQK</sequence>
<evidence type="ECO:0000313" key="10">
    <source>
        <dbReference type="RefSeq" id="XP_002741791.2"/>
    </source>
</evidence>
<dbReference type="PANTHER" id="PTHR31609">
    <property type="entry name" value="YDJC DEACETYLASE FAMILY MEMBER"/>
    <property type="match status" value="1"/>
</dbReference>
<evidence type="ECO:0000256" key="4">
    <source>
        <dbReference type="ARBA" id="ARBA00018477"/>
    </source>
</evidence>
<keyword evidence="7" id="KW-0460">Magnesium</keyword>
<keyword evidence="5" id="KW-0479">Metal-binding</keyword>
<evidence type="ECO:0000256" key="7">
    <source>
        <dbReference type="ARBA" id="ARBA00022842"/>
    </source>
</evidence>
<dbReference type="CDD" id="cd10806">
    <property type="entry name" value="YdjC_like_2"/>
    <property type="match status" value="1"/>
</dbReference>
<dbReference type="Gene3D" id="3.20.20.370">
    <property type="entry name" value="Glycoside hydrolase/deacetylase"/>
    <property type="match status" value="1"/>
</dbReference>
<dbReference type="InterPro" id="IPR006879">
    <property type="entry name" value="YdjC-like"/>
</dbReference>
<evidence type="ECO:0000313" key="9">
    <source>
        <dbReference type="Proteomes" id="UP000694865"/>
    </source>
</evidence>
<evidence type="ECO:0000256" key="3">
    <source>
        <dbReference type="ARBA" id="ARBA00008843"/>
    </source>
</evidence>
<comment type="function">
    <text evidence="2">Probably catalyzes the deacetylation of acetylated carbohydrates an important step in the degradation of oligosaccharides.</text>
</comment>
<keyword evidence="6" id="KW-0378">Hydrolase</keyword>
<evidence type="ECO:0000256" key="1">
    <source>
        <dbReference type="ARBA" id="ARBA00001946"/>
    </source>
</evidence>
<dbReference type="Proteomes" id="UP000694865">
    <property type="component" value="Unplaced"/>
</dbReference>
<comment type="similarity">
    <text evidence="3">Belongs to the YdjC deacetylase family.</text>
</comment>
<dbReference type="PANTHER" id="PTHR31609:SF1">
    <property type="entry name" value="CARBOHYDRATE DEACETYLASE"/>
    <property type="match status" value="1"/>
</dbReference>
<organism evidence="9 10">
    <name type="scientific">Saccoglossus kowalevskii</name>
    <name type="common">Acorn worm</name>
    <dbReference type="NCBI Taxonomy" id="10224"/>
    <lineage>
        <taxon>Eukaryota</taxon>
        <taxon>Metazoa</taxon>
        <taxon>Hemichordata</taxon>
        <taxon>Enteropneusta</taxon>
        <taxon>Harrimaniidae</taxon>
        <taxon>Saccoglossus</taxon>
    </lineage>
</organism>
<evidence type="ECO:0000256" key="2">
    <source>
        <dbReference type="ARBA" id="ARBA00003451"/>
    </source>
</evidence>
<accession>A0ABM0H110</accession>
<protein>
    <recommendedName>
        <fullName evidence="4">Carbohydrate deacetylase</fullName>
    </recommendedName>
</protein>
<gene>
    <name evidence="10" type="primary">LOC100377598</name>
</gene>
<reference evidence="10" key="1">
    <citation type="submission" date="2025-08" db="UniProtKB">
        <authorList>
            <consortium name="RefSeq"/>
        </authorList>
    </citation>
    <scope>IDENTIFICATION</scope>
    <source>
        <tissue evidence="10">Testes</tissue>
    </source>
</reference>
<dbReference type="GeneID" id="100377598"/>
<evidence type="ECO:0000256" key="5">
    <source>
        <dbReference type="ARBA" id="ARBA00022723"/>
    </source>
</evidence>
<evidence type="ECO:0000256" key="6">
    <source>
        <dbReference type="ARBA" id="ARBA00022801"/>
    </source>
</evidence>
<name>A0ABM0H110_SACKO</name>
<keyword evidence="8" id="KW-0119">Carbohydrate metabolism</keyword>
<evidence type="ECO:0000256" key="8">
    <source>
        <dbReference type="ARBA" id="ARBA00023277"/>
    </source>
</evidence>
<dbReference type="RefSeq" id="XP_002741791.2">
    <property type="nucleotide sequence ID" value="XM_002741745.2"/>
</dbReference>
<dbReference type="SUPFAM" id="SSF88713">
    <property type="entry name" value="Glycoside hydrolase/deacetylase"/>
    <property type="match status" value="1"/>
</dbReference>